<evidence type="ECO:0000313" key="4">
    <source>
        <dbReference type="Proteomes" id="UP001396334"/>
    </source>
</evidence>
<dbReference type="Proteomes" id="UP001396334">
    <property type="component" value="Unassembled WGS sequence"/>
</dbReference>
<dbReference type="Pfam" id="PF14111">
    <property type="entry name" value="DUF4283"/>
    <property type="match status" value="1"/>
</dbReference>
<evidence type="ECO:0000313" key="3">
    <source>
        <dbReference type="EMBL" id="KAK9003782.1"/>
    </source>
</evidence>
<dbReference type="EMBL" id="JBBPBN010000032">
    <property type="protein sequence ID" value="KAK9003782.1"/>
    <property type="molecule type" value="Genomic_DNA"/>
</dbReference>
<feature type="domain" description="DUF4283" evidence="2">
    <location>
        <begin position="100"/>
        <end position="181"/>
    </location>
</feature>
<name>A0ABR2QSY5_9ROSI</name>
<dbReference type="InterPro" id="IPR040256">
    <property type="entry name" value="At4g02000-like"/>
</dbReference>
<comment type="caution">
    <text evidence="3">The sequence shown here is derived from an EMBL/GenBank/DDBJ whole genome shotgun (WGS) entry which is preliminary data.</text>
</comment>
<dbReference type="PANTHER" id="PTHR31286">
    <property type="entry name" value="GLYCINE-RICH CELL WALL STRUCTURAL PROTEIN 1.8-LIKE"/>
    <property type="match status" value="1"/>
</dbReference>
<reference evidence="3 4" key="1">
    <citation type="journal article" date="2024" name="G3 (Bethesda)">
        <title>Genome assembly of Hibiscus sabdariffa L. provides insights into metabolisms of medicinal natural products.</title>
        <authorList>
            <person name="Kim T."/>
        </authorList>
    </citation>
    <scope>NUCLEOTIDE SEQUENCE [LARGE SCALE GENOMIC DNA]</scope>
    <source>
        <strain evidence="3">TK-2024</strain>
        <tissue evidence="3">Old leaves</tissue>
    </source>
</reference>
<organism evidence="3 4">
    <name type="scientific">Hibiscus sabdariffa</name>
    <name type="common">roselle</name>
    <dbReference type="NCBI Taxonomy" id="183260"/>
    <lineage>
        <taxon>Eukaryota</taxon>
        <taxon>Viridiplantae</taxon>
        <taxon>Streptophyta</taxon>
        <taxon>Embryophyta</taxon>
        <taxon>Tracheophyta</taxon>
        <taxon>Spermatophyta</taxon>
        <taxon>Magnoliopsida</taxon>
        <taxon>eudicotyledons</taxon>
        <taxon>Gunneridae</taxon>
        <taxon>Pentapetalae</taxon>
        <taxon>rosids</taxon>
        <taxon>malvids</taxon>
        <taxon>Malvales</taxon>
        <taxon>Malvaceae</taxon>
        <taxon>Malvoideae</taxon>
        <taxon>Hibiscus</taxon>
    </lineage>
</organism>
<proteinExistence type="predicted"/>
<dbReference type="InterPro" id="IPR025558">
    <property type="entry name" value="DUF4283"/>
</dbReference>
<evidence type="ECO:0000259" key="2">
    <source>
        <dbReference type="Pfam" id="PF14111"/>
    </source>
</evidence>
<gene>
    <name evidence="3" type="ORF">V6N11_018679</name>
</gene>
<feature type="region of interest" description="Disordered" evidence="1">
    <location>
        <begin position="1"/>
        <end position="35"/>
    </location>
</feature>
<dbReference type="PANTHER" id="PTHR31286:SF99">
    <property type="entry name" value="DUF4283 DOMAIN-CONTAINING PROTEIN"/>
    <property type="match status" value="1"/>
</dbReference>
<keyword evidence="4" id="KW-1185">Reference proteome</keyword>
<accession>A0ABR2QSY5</accession>
<protein>
    <recommendedName>
        <fullName evidence="2">DUF4283 domain-containing protein</fullName>
    </recommendedName>
</protein>
<evidence type="ECO:0000256" key="1">
    <source>
        <dbReference type="SAM" id="MobiDB-lite"/>
    </source>
</evidence>
<sequence>MGFDSLHSSERPASPTLLEDQPLVKKNKNDTGMDMNGDIAAIDADGEERRPEIVTIRDDVGGVLDKGAAILSQEDVIMNTEGKISSIQFSNRVHDQVDRNMRNAIVVRLLGRAIGFKMLWSRINALWKPVGDLQLIDLDNNYFLVRFSYAGDYSKVLTQGPWTIFGNYLTVQPWSRGFSTSEKHPSHVIIWVRLPCLSFR</sequence>